<sequence>MSDGRKVVDVVAAVIWQDGRYLGVRRPEGKPMAGAYEFPGGKIESGETPQMALTRELREELGITPTAIAFFREKAHSYEHLSVQLHFFHVRAFAGEPLPLEGQDMEWLTPQEGRLRPFLEADRDIVDALALEES</sequence>
<evidence type="ECO:0000256" key="3">
    <source>
        <dbReference type="ARBA" id="ARBA00022457"/>
    </source>
</evidence>
<name>A0A7C9IN50_9BACT</name>
<comment type="cofactor">
    <cofactor evidence="1">
        <name>Mg(2+)</name>
        <dbReference type="ChEBI" id="CHEBI:18420"/>
    </cofactor>
</comment>
<keyword evidence="9" id="KW-0234">DNA repair</keyword>
<keyword evidence="4" id="KW-0235">DNA replication</keyword>
<dbReference type="RefSeq" id="WP_160963127.1">
    <property type="nucleotide sequence ID" value="NZ_WVUD01000042.1"/>
</dbReference>
<evidence type="ECO:0000256" key="14">
    <source>
        <dbReference type="ARBA" id="ARBA00041592"/>
    </source>
</evidence>
<reference evidence="18 19" key="1">
    <citation type="submission" date="2020-01" db="EMBL/GenBank/DDBJ databases">
        <title>Genome sequence of Desulfovibrio aerotolerans DSM 16695(T).</title>
        <authorList>
            <person name="Karnachuk O."/>
            <person name="Avakyan M."/>
            <person name="Mardanov A."/>
            <person name="Kadnikov V."/>
            <person name="Ravin N."/>
        </authorList>
    </citation>
    <scope>NUCLEOTIDE SEQUENCE [LARGE SCALE GENOMIC DNA]</scope>
    <source>
        <strain evidence="18 19">DSM 16695</strain>
    </source>
</reference>
<organism evidence="18 19">
    <name type="scientific">Solidesulfovibrio aerotolerans</name>
    <dbReference type="NCBI Taxonomy" id="295255"/>
    <lineage>
        <taxon>Bacteria</taxon>
        <taxon>Pseudomonadati</taxon>
        <taxon>Thermodesulfobacteriota</taxon>
        <taxon>Desulfovibrionia</taxon>
        <taxon>Desulfovibrionales</taxon>
        <taxon>Desulfovibrionaceae</taxon>
        <taxon>Solidesulfovibrio</taxon>
    </lineage>
</organism>
<evidence type="ECO:0000313" key="18">
    <source>
        <dbReference type="EMBL" id="MYL84785.1"/>
    </source>
</evidence>
<dbReference type="EMBL" id="WVUD01000042">
    <property type="protein sequence ID" value="MYL84785.1"/>
    <property type="molecule type" value="Genomic_DNA"/>
</dbReference>
<evidence type="ECO:0000256" key="11">
    <source>
        <dbReference type="ARBA" id="ARBA00036904"/>
    </source>
</evidence>
<dbReference type="InterPro" id="IPR020476">
    <property type="entry name" value="Nudix_hydrolase"/>
</dbReference>
<dbReference type="Gene3D" id="3.90.79.10">
    <property type="entry name" value="Nucleoside Triphosphate Pyrophosphohydrolase"/>
    <property type="match status" value="1"/>
</dbReference>
<evidence type="ECO:0000256" key="2">
    <source>
        <dbReference type="ARBA" id="ARBA00005582"/>
    </source>
</evidence>
<evidence type="ECO:0000256" key="8">
    <source>
        <dbReference type="ARBA" id="ARBA00022842"/>
    </source>
</evidence>
<comment type="catalytic activity">
    <reaction evidence="11">
        <text>8-oxo-GTP + H2O = 8-oxo-GMP + diphosphate + H(+)</text>
        <dbReference type="Rhea" id="RHEA:67616"/>
        <dbReference type="ChEBI" id="CHEBI:15377"/>
        <dbReference type="ChEBI" id="CHEBI:15378"/>
        <dbReference type="ChEBI" id="CHEBI:33019"/>
        <dbReference type="ChEBI" id="CHEBI:143553"/>
        <dbReference type="ChEBI" id="CHEBI:145694"/>
    </reaction>
</comment>
<evidence type="ECO:0000256" key="4">
    <source>
        <dbReference type="ARBA" id="ARBA00022705"/>
    </source>
</evidence>
<evidence type="ECO:0000256" key="12">
    <source>
        <dbReference type="ARBA" id="ARBA00038905"/>
    </source>
</evidence>
<dbReference type="OrthoDB" id="9810648at2"/>
<feature type="domain" description="Nudix hydrolase" evidence="17">
    <location>
        <begin position="6"/>
        <end position="133"/>
    </location>
</feature>
<evidence type="ECO:0000313" key="19">
    <source>
        <dbReference type="Proteomes" id="UP000482487"/>
    </source>
</evidence>
<proteinExistence type="inferred from homology"/>
<protein>
    <recommendedName>
        <fullName evidence="13">8-oxo-dGTP diphosphatase</fullName>
        <ecNumber evidence="12">3.6.1.55</ecNumber>
    </recommendedName>
    <alternativeName>
        <fullName evidence="16">7,8-dihydro-8-oxoguanine-triphosphatase</fullName>
    </alternativeName>
    <alternativeName>
        <fullName evidence="15">Mutator protein MutT</fullName>
    </alternativeName>
    <alternativeName>
        <fullName evidence="14">dGTP pyrophosphohydrolase</fullName>
    </alternativeName>
</protein>
<keyword evidence="8" id="KW-0460">Magnesium</keyword>
<dbReference type="PROSITE" id="PS00893">
    <property type="entry name" value="NUDIX_BOX"/>
    <property type="match status" value="1"/>
</dbReference>
<dbReference type="InterPro" id="IPR047127">
    <property type="entry name" value="MutT-like"/>
</dbReference>
<dbReference type="PANTHER" id="PTHR47707:SF1">
    <property type="entry name" value="NUDIX HYDROLASE FAMILY PROTEIN"/>
    <property type="match status" value="1"/>
</dbReference>
<dbReference type="SUPFAM" id="SSF55811">
    <property type="entry name" value="Nudix"/>
    <property type="match status" value="1"/>
</dbReference>
<evidence type="ECO:0000256" key="10">
    <source>
        <dbReference type="ARBA" id="ARBA00035861"/>
    </source>
</evidence>
<accession>A0A7C9IN50</accession>
<dbReference type="InterPro" id="IPR015797">
    <property type="entry name" value="NUDIX_hydrolase-like_dom_sf"/>
</dbReference>
<dbReference type="GO" id="GO:0008413">
    <property type="term" value="F:8-oxo-7,8-dihydroguanosine triphosphate pyrophosphatase activity"/>
    <property type="evidence" value="ECO:0007669"/>
    <property type="project" value="TreeGrafter"/>
</dbReference>
<keyword evidence="5" id="KW-0479">Metal-binding</keyword>
<evidence type="ECO:0000256" key="15">
    <source>
        <dbReference type="ARBA" id="ARBA00041979"/>
    </source>
</evidence>
<evidence type="ECO:0000256" key="5">
    <source>
        <dbReference type="ARBA" id="ARBA00022723"/>
    </source>
</evidence>
<keyword evidence="6" id="KW-0227">DNA damage</keyword>
<evidence type="ECO:0000256" key="13">
    <source>
        <dbReference type="ARBA" id="ARBA00040794"/>
    </source>
</evidence>
<keyword evidence="3" id="KW-0515">Mutator protein</keyword>
<evidence type="ECO:0000256" key="6">
    <source>
        <dbReference type="ARBA" id="ARBA00022763"/>
    </source>
</evidence>
<evidence type="ECO:0000256" key="16">
    <source>
        <dbReference type="ARBA" id="ARBA00042798"/>
    </source>
</evidence>
<evidence type="ECO:0000259" key="17">
    <source>
        <dbReference type="PROSITE" id="PS51462"/>
    </source>
</evidence>
<evidence type="ECO:0000256" key="9">
    <source>
        <dbReference type="ARBA" id="ARBA00023204"/>
    </source>
</evidence>
<dbReference type="PROSITE" id="PS51462">
    <property type="entry name" value="NUDIX"/>
    <property type="match status" value="1"/>
</dbReference>
<dbReference type="InterPro" id="IPR000086">
    <property type="entry name" value="NUDIX_hydrolase_dom"/>
</dbReference>
<dbReference type="InterPro" id="IPR020084">
    <property type="entry name" value="NUDIX_hydrolase_CS"/>
</dbReference>
<dbReference type="Proteomes" id="UP000482487">
    <property type="component" value="Unassembled WGS sequence"/>
</dbReference>
<dbReference type="EC" id="3.6.1.55" evidence="12"/>
<dbReference type="CDD" id="cd03425">
    <property type="entry name" value="NUDIX_MutT_NudA_like"/>
    <property type="match status" value="1"/>
</dbReference>
<gene>
    <name evidence="18" type="ORF">GTA51_16855</name>
</gene>
<dbReference type="GO" id="GO:0046872">
    <property type="term" value="F:metal ion binding"/>
    <property type="evidence" value="ECO:0007669"/>
    <property type="project" value="UniProtKB-KW"/>
</dbReference>
<dbReference type="InterPro" id="IPR029119">
    <property type="entry name" value="MutY_C"/>
</dbReference>
<dbReference type="PRINTS" id="PR00502">
    <property type="entry name" value="NUDIXFAMILY"/>
</dbReference>
<dbReference type="GO" id="GO:0006260">
    <property type="term" value="P:DNA replication"/>
    <property type="evidence" value="ECO:0007669"/>
    <property type="project" value="UniProtKB-KW"/>
</dbReference>
<dbReference type="Pfam" id="PF14815">
    <property type="entry name" value="NUDIX_4"/>
    <property type="match status" value="1"/>
</dbReference>
<evidence type="ECO:0000256" key="1">
    <source>
        <dbReference type="ARBA" id="ARBA00001946"/>
    </source>
</evidence>
<dbReference type="PANTHER" id="PTHR47707">
    <property type="entry name" value="8-OXO-DGTP DIPHOSPHATASE"/>
    <property type="match status" value="1"/>
</dbReference>
<comment type="catalytic activity">
    <reaction evidence="10">
        <text>8-oxo-dGTP + H2O = 8-oxo-dGMP + diphosphate + H(+)</text>
        <dbReference type="Rhea" id="RHEA:31575"/>
        <dbReference type="ChEBI" id="CHEBI:15377"/>
        <dbReference type="ChEBI" id="CHEBI:15378"/>
        <dbReference type="ChEBI" id="CHEBI:33019"/>
        <dbReference type="ChEBI" id="CHEBI:63224"/>
        <dbReference type="ChEBI" id="CHEBI:77896"/>
        <dbReference type="EC" id="3.6.1.55"/>
    </reaction>
</comment>
<keyword evidence="7" id="KW-0378">Hydrolase</keyword>
<keyword evidence="19" id="KW-1185">Reference proteome</keyword>
<comment type="similarity">
    <text evidence="2">Belongs to the Nudix hydrolase family.</text>
</comment>
<evidence type="ECO:0000256" key="7">
    <source>
        <dbReference type="ARBA" id="ARBA00022801"/>
    </source>
</evidence>
<dbReference type="GO" id="GO:0035539">
    <property type="term" value="F:8-oxo-7,8-dihydrodeoxyguanosine triphosphate pyrophosphatase activity"/>
    <property type="evidence" value="ECO:0007669"/>
    <property type="project" value="UniProtKB-EC"/>
</dbReference>
<dbReference type="AlphaFoldDB" id="A0A7C9IN50"/>
<dbReference type="GO" id="GO:0006281">
    <property type="term" value="P:DNA repair"/>
    <property type="evidence" value="ECO:0007669"/>
    <property type="project" value="UniProtKB-KW"/>
</dbReference>
<dbReference type="GO" id="GO:0044715">
    <property type="term" value="F:8-oxo-dGDP phosphatase activity"/>
    <property type="evidence" value="ECO:0007669"/>
    <property type="project" value="TreeGrafter"/>
</dbReference>
<dbReference type="GO" id="GO:0044716">
    <property type="term" value="F:8-oxo-GDP phosphatase activity"/>
    <property type="evidence" value="ECO:0007669"/>
    <property type="project" value="TreeGrafter"/>
</dbReference>
<comment type="caution">
    <text evidence="18">The sequence shown here is derived from an EMBL/GenBank/DDBJ whole genome shotgun (WGS) entry which is preliminary data.</text>
</comment>